<reference evidence="4" key="1">
    <citation type="submission" date="2025-08" db="UniProtKB">
        <authorList>
            <consortium name="RefSeq"/>
        </authorList>
    </citation>
    <scope>IDENTIFICATION</scope>
    <source>
        <strain evidence="4">11010-0011.00</strain>
        <tissue evidence="4">Whole body</tissue>
    </source>
</reference>
<keyword evidence="1" id="KW-1133">Transmembrane helix</keyword>
<evidence type="ECO:0000313" key="4">
    <source>
        <dbReference type="RefSeq" id="XP_030371617.1"/>
    </source>
</evidence>
<dbReference type="Proteomes" id="UP000504634">
    <property type="component" value="Unplaced"/>
</dbReference>
<name>A0A6J2T9J4_DROLE</name>
<accession>A0A6J2T9J4</accession>
<dbReference type="RefSeq" id="XP_030371617.1">
    <property type="nucleotide sequence ID" value="XM_030515757.1"/>
</dbReference>
<feature type="chain" id="PRO_5027065117" evidence="2">
    <location>
        <begin position="23"/>
        <end position="278"/>
    </location>
</feature>
<dbReference type="GeneID" id="115621916"/>
<protein>
    <submittedName>
        <fullName evidence="4">Uncharacterized protein LOC115621916</fullName>
    </submittedName>
</protein>
<evidence type="ECO:0000256" key="1">
    <source>
        <dbReference type="SAM" id="Phobius"/>
    </source>
</evidence>
<dbReference type="PROSITE" id="PS51257">
    <property type="entry name" value="PROKAR_LIPOPROTEIN"/>
    <property type="match status" value="1"/>
</dbReference>
<evidence type="ECO:0000313" key="3">
    <source>
        <dbReference type="Proteomes" id="UP000504634"/>
    </source>
</evidence>
<evidence type="ECO:0000256" key="2">
    <source>
        <dbReference type="SAM" id="SignalP"/>
    </source>
</evidence>
<proteinExistence type="predicted"/>
<dbReference type="OrthoDB" id="6436512at2759"/>
<keyword evidence="3" id="KW-1185">Reference proteome</keyword>
<organism evidence="3 4">
    <name type="scientific">Drosophila lebanonensis</name>
    <name type="common">Fruit fly</name>
    <name type="synonym">Scaptodrosophila lebanonensis</name>
    <dbReference type="NCBI Taxonomy" id="7225"/>
    <lineage>
        <taxon>Eukaryota</taxon>
        <taxon>Metazoa</taxon>
        <taxon>Ecdysozoa</taxon>
        <taxon>Arthropoda</taxon>
        <taxon>Hexapoda</taxon>
        <taxon>Insecta</taxon>
        <taxon>Pterygota</taxon>
        <taxon>Neoptera</taxon>
        <taxon>Endopterygota</taxon>
        <taxon>Diptera</taxon>
        <taxon>Brachycera</taxon>
        <taxon>Muscomorpha</taxon>
        <taxon>Ephydroidea</taxon>
        <taxon>Drosophilidae</taxon>
        <taxon>Scaptodrosophila</taxon>
    </lineage>
</organism>
<gene>
    <name evidence="4" type="primary">LOC115621916</name>
</gene>
<feature type="signal peptide" evidence="2">
    <location>
        <begin position="1"/>
        <end position="22"/>
    </location>
</feature>
<keyword evidence="1" id="KW-0812">Transmembrane</keyword>
<sequence length="278" mass="30578">MKLVCVLIVFLTHCASLWVACAGDSDSKDYRQHENAAGHHHHKPNQVGSRFIAFETAGKHINLGLDYLLPFLEVPVKRKANGPPKPLVIINSAAILSGGLIAGAGLLVGHLIRSMGLESVDAKDESGENEDGHNARSLFDDEQGFLQLFDNFKLVYRNESGGRVEAALPSFLDTIESTFLEHNINLGVCMLKSICGLVRKASDNVLNGEATELERVLDGAASWSWLLTWLEKTEVREAIDAGRVAQVSNYCTAKYPSCEWAAPEEKLWKLFGTSIQFR</sequence>
<keyword evidence="2" id="KW-0732">Signal</keyword>
<feature type="transmembrane region" description="Helical" evidence="1">
    <location>
        <begin position="87"/>
        <end position="108"/>
    </location>
</feature>
<dbReference type="AlphaFoldDB" id="A0A6J2T9J4"/>
<keyword evidence="1" id="KW-0472">Membrane</keyword>